<proteinExistence type="predicted"/>
<reference evidence="1 2" key="1">
    <citation type="submission" date="2017-11" db="EMBL/GenBank/DDBJ databases">
        <title>Draft genome of actinobacteria isolated from guarana (Paullinia cupana (Mart.) Ducke.</title>
        <authorList>
            <person name="Siqueira K.A."/>
            <person name="Liotti R.G."/>
            <person name="Mendes T.A.O."/>
            <person name="Soares M.A."/>
        </authorList>
    </citation>
    <scope>NUCLEOTIDE SEQUENCE [LARGE SCALE GENOMIC DNA]</scope>
    <source>
        <strain evidence="1 2">193</strain>
    </source>
</reference>
<name>A0A3M0I2Y7_9ACTN</name>
<organism evidence="1 2">
    <name type="scientific">Streptomyces shenzhenensis</name>
    <dbReference type="NCBI Taxonomy" id="943815"/>
    <lineage>
        <taxon>Bacteria</taxon>
        <taxon>Bacillati</taxon>
        <taxon>Actinomycetota</taxon>
        <taxon>Actinomycetes</taxon>
        <taxon>Kitasatosporales</taxon>
        <taxon>Streptomycetaceae</taxon>
        <taxon>Streptomyces</taxon>
    </lineage>
</organism>
<dbReference type="Proteomes" id="UP000270471">
    <property type="component" value="Unassembled WGS sequence"/>
</dbReference>
<dbReference type="EMBL" id="PENI01000015">
    <property type="protein sequence ID" value="RMB83657.1"/>
    <property type="molecule type" value="Genomic_DNA"/>
</dbReference>
<keyword evidence="2" id="KW-1185">Reference proteome</keyword>
<evidence type="ECO:0000313" key="2">
    <source>
        <dbReference type="Proteomes" id="UP000270471"/>
    </source>
</evidence>
<dbReference type="AlphaFoldDB" id="A0A3M0I2Y7"/>
<comment type="caution">
    <text evidence="1">The sequence shown here is derived from an EMBL/GenBank/DDBJ whole genome shotgun (WGS) entry which is preliminary data.</text>
</comment>
<dbReference type="RefSeq" id="WP_121891658.1">
    <property type="nucleotide sequence ID" value="NZ_PENI01000015.1"/>
</dbReference>
<accession>A0A3M0I2Y7</accession>
<sequence length="67" mass="6917">MAATPPFPIVNLPVALIVGDYTAEVGQLTLGPNETIRGALAELFRAAADALDHDEAEEVSPDAASRG</sequence>
<gene>
    <name evidence="1" type="ORF">CTZ28_23355</name>
</gene>
<protein>
    <submittedName>
        <fullName evidence="1">Uncharacterized protein</fullName>
    </submittedName>
</protein>
<evidence type="ECO:0000313" key="1">
    <source>
        <dbReference type="EMBL" id="RMB83657.1"/>
    </source>
</evidence>